<dbReference type="GO" id="GO:0006013">
    <property type="term" value="P:mannose metabolic process"/>
    <property type="evidence" value="ECO:0007669"/>
    <property type="project" value="InterPro"/>
</dbReference>
<feature type="chain" id="PRO_5003407932" description="Glycoside hydrolase family 38 central domain-containing protein" evidence="8">
    <location>
        <begin position="18"/>
        <end position="999"/>
    </location>
</feature>
<dbReference type="eggNOG" id="KOG1959">
    <property type="taxonomic scope" value="Eukaryota"/>
</dbReference>
<dbReference type="CDD" id="cd10810">
    <property type="entry name" value="GH38N_AMII_LAM_like"/>
    <property type="match status" value="1"/>
</dbReference>
<dbReference type="FunFam" id="1.20.1270.50:FF:000002">
    <property type="entry name" value="Alpha-mannosidase"/>
    <property type="match status" value="1"/>
</dbReference>
<dbReference type="AlphaFoldDB" id="G0QTR7"/>
<gene>
    <name evidence="10" type="ORF">IMG5_110930</name>
</gene>
<dbReference type="InParanoid" id="G0QTR7"/>
<dbReference type="EMBL" id="GL983871">
    <property type="protein sequence ID" value="EGR31388.1"/>
    <property type="molecule type" value="Genomic_DNA"/>
</dbReference>
<dbReference type="InterPro" id="IPR011330">
    <property type="entry name" value="Glyco_hydro/deAcase_b/a-brl"/>
</dbReference>
<dbReference type="FunFam" id="1.20.1270.50:FF:000003">
    <property type="entry name" value="Alpha-mannosidase"/>
    <property type="match status" value="1"/>
</dbReference>
<evidence type="ECO:0000256" key="8">
    <source>
        <dbReference type="SAM" id="SignalP"/>
    </source>
</evidence>
<dbReference type="SUPFAM" id="SSF74650">
    <property type="entry name" value="Galactose mutarotase-like"/>
    <property type="match status" value="1"/>
</dbReference>
<dbReference type="InterPro" id="IPR000602">
    <property type="entry name" value="Glyco_hydro_38_N"/>
</dbReference>
<reference evidence="10 11" key="1">
    <citation type="submission" date="2011-07" db="EMBL/GenBank/DDBJ databases">
        <authorList>
            <person name="Coyne R."/>
            <person name="Brami D."/>
            <person name="Johnson J."/>
            <person name="Hostetler J."/>
            <person name="Hannick L."/>
            <person name="Clark T."/>
            <person name="Cassidy-Hanley D."/>
            <person name="Inman J."/>
        </authorList>
    </citation>
    <scope>NUCLEOTIDE SEQUENCE [LARGE SCALE GENOMIC DNA]</scope>
    <source>
        <strain evidence="10 11">G5</strain>
    </source>
</reference>
<proteinExistence type="inferred from homology"/>
<dbReference type="OMA" id="FIWRPSK"/>
<keyword evidence="5" id="KW-0862">Zinc</keyword>
<evidence type="ECO:0000256" key="6">
    <source>
        <dbReference type="ARBA" id="ARBA00023157"/>
    </source>
</evidence>
<dbReference type="GO" id="GO:0046872">
    <property type="term" value="F:metal ion binding"/>
    <property type="evidence" value="ECO:0007669"/>
    <property type="project" value="UniProtKB-KW"/>
</dbReference>
<dbReference type="SMART" id="SM00872">
    <property type="entry name" value="Alpha-mann_mid"/>
    <property type="match status" value="1"/>
</dbReference>
<keyword evidence="4" id="KW-0378">Hydrolase</keyword>
<name>G0QTR7_ICHMU</name>
<keyword evidence="8" id="KW-0732">Signal</keyword>
<dbReference type="Pfam" id="PF09261">
    <property type="entry name" value="Alpha-mann_mid"/>
    <property type="match status" value="1"/>
</dbReference>
<comment type="cofactor">
    <cofactor evidence="1">
        <name>Zn(2+)</name>
        <dbReference type="ChEBI" id="CHEBI:29105"/>
    </cofactor>
</comment>
<protein>
    <recommendedName>
        <fullName evidence="9">Glycoside hydrolase family 38 central domain-containing protein</fullName>
    </recommendedName>
</protein>
<dbReference type="Proteomes" id="UP000008983">
    <property type="component" value="Unassembled WGS sequence"/>
</dbReference>
<evidence type="ECO:0000256" key="3">
    <source>
        <dbReference type="ARBA" id="ARBA00022723"/>
    </source>
</evidence>
<keyword evidence="3" id="KW-0479">Metal-binding</keyword>
<dbReference type="Pfam" id="PF07748">
    <property type="entry name" value="Glyco_hydro_38C"/>
    <property type="match status" value="1"/>
</dbReference>
<dbReference type="SUPFAM" id="SSF88688">
    <property type="entry name" value="Families 57/38 glycoside transferase middle domain"/>
    <property type="match status" value="1"/>
</dbReference>
<dbReference type="InterPro" id="IPR050843">
    <property type="entry name" value="Glycosyl_Hydrlase_38"/>
</dbReference>
<dbReference type="PANTHER" id="PTHR11607">
    <property type="entry name" value="ALPHA-MANNOSIDASE"/>
    <property type="match status" value="1"/>
</dbReference>
<dbReference type="InterPro" id="IPR011682">
    <property type="entry name" value="Glyco_hydro_38_C"/>
</dbReference>
<dbReference type="GO" id="GO:0004559">
    <property type="term" value="F:alpha-mannosidase activity"/>
    <property type="evidence" value="ECO:0007669"/>
    <property type="project" value="InterPro"/>
</dbReference>
<feature type="domain" description="Glycoside hydrolase family 38 central" evidence="9">
    <location>
        <begin position="352"/>
        <end position="437"/>
    </location>
</feature>
<dbReference type="InterPro" id="IPR027291">
    <property type="entry name" value="Glyco_hydro_38_N_sf"/>
</dbReference>
<evidence type="ECO:0000313" key="10">
    <source>
        <dbReference type="EMBL" id="EGR31388.1"/>
    </source>
</evidence>
<comment type="similarity">
    <text evidence="2">Belongs to the glycosyl hydrolase 38 family.</text>
</comment>
<evidence type="ECO:0000256" key="7">
    <source>
        <dbReference type="ARBA" id="ARBA00023295"/>
    </source>
</evidence>
<keyword evidence="7" id="KW-0326">Glycosidase</keyword>
<feature type="signal peptide" evidence="8">
    <location>
        <begin position="1"/>
        <end position="17"/>
    </location>
</feature>
<dbReference type="InterPro" id="IPR011013">
    <property type="entry name" value="Gal_mutarotase_sf_dom"/>
</dbReference>
<dbReference type="Pfam" id="PF01074">
    <property type="entry name" value="Glyco_hydro_38N"/>
    <property type="match status" value="1"/>
</dbReference>
<dbReference type="InterPro" id="IPR015341">
    <property type="entry name" value="Glyco_hydro_38_cen"/>
</dbReference>
<dbReference type="SUPFAM" id="SSF88713">
    <property type="entry name" value="Glycoside hydrolase/deacetylase"/>
    <property type="match status" value="1"/>
</dbReference>
<dbReference type="Gene3D" id="3.20.110.10">
    <property type="entry name" value="Glycoside hydrolase 38, N terminal domain"/>
    <property type="match status" value="1"/>
</dbReference>
<dbReference type="Gene3D" id="1.20.1270.50">
    <property type="entry name" value="Glycoside hydrolase family 38, central domain"/>
    <property type="match status" value="2"/>
</dbReference>
<dbReference type="OrthoDB" id="288619at2759"/>
<organism evidence="10 11">
    <name type="scientific">Ichthyophthirius multifiliis</name>
    <name type="common">White spot disease agent</name>
    <name type="synonym">Ich</name>
    <dbReference type="NCBI Taxonomy" id="5932"/>
    <lineage>
        <taxon>Eukaryota</taxon>
        <taxon>Sar</taxon>
        <taxon>Alveolata</taxon>
        <taxon>Ciliophora</taxon>
        <taxon>Intramacronucleata</taxon>
        <taxon>Oligohymenophorea</taxon>
        <taxon>Hymenostomatida</taxon>
        <taxon>Ophryoglenina</taxon>
        <taxon>Ichthyophthirius</taxon>
    </lineage>
</organism>
<sequence>MLIQLIAFLLILQKSFFHETINSADDIFDNHNYDNIKENKEFLYIHLIPHSHDDMGWIETVDQYFIKYDGVQDIINHVIDELEKNKNRKFIQVETGFLYKWWQQASEQSQNRLKQLVKNKQFVFISGGWVMHDEATCYYEDIIDQMTLGHQWLKKQFDEIPTIGWQIDPFGHSSTNAILFNKFGFNGLWFARLHYAENAQMMSQKNLEFIWKPESTEKDDSNNIFVSINYSHYKTPTPDFNFERNYIQVNNENLKAKSDIFAQYFRHMSGHYNTNHLLHTMGDDFTYGNASNWYQSMDKLIEYINSNKQKYNMEILYSTPELYLEKVNQTELKKQLYIHSQDFFPYADNQYSYWTGYFTSRIAFKGYTRNSGRYLQHVRSFLYLVEILKNSDFLNKHNELFRQKLYQFEQAMAVAQHHDAVTGTEKQHVVNDYTKTLHNSISQLNEEVLYLVLKEQTEKSFQEKDINYSQCQWNSTFCQNLFDYLSNNQTIIFNIYNPTVERDITIQIKVPQSASFSMLSSNNKYIKGELFCIEASHCDLYFFDKFQAYSSQYYKLIPNDITLKIDKVNQIEIKNNEQRRIEIWKDNFLEINKNNEFNLNEQNYFKIDYQYYKSYQDFGQKSGAYIFRPAESIKYPYSDFQKKYLYDGQFVTIIYMQSPNVDVQIKIYKLQTDYDKNVFELETYLKEIPISDQQGKEVVLLINTNLVNKDVFYTDSNGLHIQKRKLNKYQSDQKVSSNYYPVNTILYIEDEEKKQRVGLINDRAQGGTSLLNGQLELMIHRRILQDDSRGVAQNLNELDEVKKSQGLEQRIRHFLVFQSEKDIQNININLMRKMQLNFEMSPLIFYSASNSQQFQNNKESEKINTLLQNKNEYIKIYIQKVDDFNDLDQIYLLRLCNLNDKNISYFELQNNIQIVNQVTLNANQTVENWEQKKYQWTKDQYIYKNTKQWKNSNISKYKISIFILQYFFILQTSKWKNFHSTFRIISIQSQNIKYLKRYI</sequence>
<evidence type="ECO:0000313" key="11">
    <source>
        <dbReference type="Proteomes" id="UP000008983"/>
    </source>
</evidence>
<dbReference type="InterPro" id="IPR037094">
    <property type="entry name" value="Glyco_hydro_38_cen_sf"/>
</dbReference>
<dbReference type="RefSeq" id="XP_004034874.1">
    <property type="nucleotide sequence ID" value="XM_004034826.1"/>
</dbReference>
<evidence type="ECO:0000256" key="5">
    <source>
        <dbReference type="ARBA" id="ARBA00022833"/>
    </source>
</evidence>
<evidence type="ECO:0000256" key="2">
    <source>
        <dbReference type="ARBA" id="ARBA00009792"/>
    </source>
</evidence>
<dbReference type="STRING" id="857967.G0QTR7"/>
<dbReference type="GO" id="GO:0030246">
    <property type="term" value="F:carbohydrate binding"/>
    <property type="evidence" value="ECO:0007669"/>
    <property type="project" value="InterPro"/>
</dbReference>
<dbReference type="PANTHER" id="PTHR11607:SF3">
    <property type="entry name" value="LYSOSOMAL ALPHA-MANNOSIDASE"/>
    <property type="match status" value="1"/>
</dbReference>
<keyword evidence="11" id="KW-1185">Reference proteome</keyword>
<keyword evidence="6" id="KW-1015">Disulfide bond</keyword>
<evidence type="ECO:0000256" key="1">
    <source>
        <dbReference type="ARBA" id="ARBA00001947"/>
    </source>
</evidence>
<evidence type="ECO:0000259" key="9">
    <source>
        <dbReference type="SMART" id="SM00872"/>
    </source>
</evidence>
<dbReference type="InterPro" id="IPR028995">
    <property type="entry name" value="Glyco_hydro_57/38_cen_sf"/>
</dbReference>
<evidence type="ECO:0000256" key="4">
    <source>
        <dbReference type="ARBA" id="ARBA00022801"/>
    </source>
</evidence>
<dbReference type="Gene3D" id="2.70.98.30">
    <property type="entry name" value="Golgi alpha-mannosidase II, domain 4"/>
    <property type="match status" value="1"/>
</dbReference>
<dbReference type="GeneID" id="14907526"/>
<accession>G0QTR7</accession>